<dbReference type="AlphaFoldDB" id="A0A150P339"/>
<sequence length="125" mass="14073">METKEQEAGLRGAGIAASPNEPTRRDQLQVDVGTYELYQGPLKVGELFVEYDPQYPGDPRRGIEHWCLFGAFKGPSCLNKSTSIAFRYVNGGHGSSTDFRTHVRALWKNDPALRYIQARCQEQQP</sequence>
<comment type="caution">
    <text evidence="2">The sequence shown here is derived from an EMBL/GenBank/DDBJ whole genome shotgun (WGS) entry which is preliminary data.</text>
</comment>
<accession>A0A150P339</accession>
<name>A0A150P339_SORCE</name>
<organism evidence="2 3">
    <name type="scientific">Sorangium cellulosum</name>
    <name type="common">Polyangium cellulosum</name>
    <dbReference type="NCBI Taxonomy" id="56"/>
    <lineage>
        <taxon>Bacteria</taxon>
        <taxon>Pseudomonadati</taxon>
        <taxon>Myxococcota</taxon>
        <taxon>Polyangia</taxon>
        <taxon>Polyangiales</taxon>
        <taxon>Polyangiaceae</taxon>
        <taxon>Sorangium</taxon>
    </lineage>
</organism>
<evidence type="ECO:0000313" key="2">
    <source>
        <dbReference type="EMBL" id="KYF49984.1"/>
    </source>
</evidence>
<dbReference type="EMBL" id="JELY01003296">
    <property type="protein sequence ID" value="KYF49984.1"/>
    <property type="molecule type" value="Genomic_DNA"/>
</dbReference>
<reference evidence="2 3" key="1">
    <citation type="submission" date="2014-02" db="EMBL/GenBank/DDBJ databases">
        <title>The small core and large imbalanced accessory genome model reveals a collaborative survival strategy of Sorangium cellulosum strains in nature.</title>
        <authorList>
            <person name="Han K."/>
            <person name="Peng R."/>
            <person name="Blom J."/>
            <person name="Li Y.-Z."/>
        </authorList>
    </citation>
    <scope>NUCLEOTIDE SEQUENCE [LARGE SCALE GENOMIC DNA]</scope>
    <source>
        <strain evidence="2 3">So0157-25</strain>
    </source>
</reference>
<protein>
    <submittedName>
        <fullName evidence="2">Uncharacterized protein</fullName>
    </submittedName>
</protein>
<dbReference type="Proteomes" id="UP000075420">
    <property type="component" value="Unassembled WGS sequence"/>
</dbReference>
<evidence type="ECO:0000313" key="3">
    <source>
        <dbReference type="Proteomes" id="UP000075420"/>
    </source>
</evidence>
<proteinExistence type="predicted"/>
<evidence type="ECO:0000256" key="1">
    <source>
        <dbReference type="SAM" id="MobiDB-lite"/>
    </source>
</evidence>
<feature type="region of interest" description="Disordered" evidence="1">
    <location>
        <begin position="1"/>
        <end position="25"/>
    </location>
</feature>
<gene>
    <name evidence="2" type="ORF">BE08_11125</name>
</gene>